<organism evidence="4 5">
    <name type="scientific">Prorocentrum cordatum</name>
    <dbReference type="NCBI Taxonomy" id="2364126"/>
    <lineage>
        <taxon>Eukaryota</taxon>
        <taxon>Sar</taxon>
        <taxon>Alveolata</taxon>
        <taxon>Dinophyceae</taxon>
        <taxon>Prorocentrales</taxon>
        <taxon>Prorocentraceae</taxon>
        <taxon>Prorocentrum</taxon>
    </lineage>
</organism>
<dbReference type="PROSITE" id="PS00211">
    <property type="entry name" value="ABC_TRANSPORTER_1"/>
    <property type="match status" value="1"/>
</dbReference>
<dbReference type="InterPro" id="IPR017871">
    <property type="entry name" value="ABC_transporter-like_CS"/>
</dbReference>
<accession>A0ABN9VU12</accession>
<dbReference type="Proteomes" id="UP001189429">
    <property type="component" value="Unassembled WGS sequence"/>
</dbReference>
<keyword evidence="1" id="KW-0547">Nucleotide-binding</keyword>
<evidence type="ECO:0000256" key="1">
    <source>
        <dbReference type="ARBA" id="ARBA00022741"/>
    </source>
</evidence>
<dbReference type="InterPro" id="IPR003593">
    <property type="entry name" value="AAA+_ATPase"/>
</dbReference>
<dbReference type="EMBL" id="CAUYUJ010017693">
    <property type="protein sequence ID" value="CAK0877023.1"/>
    <property type="molecule type" value="Genomic_DNA"/>
</dbReference>
<evidence type="ECO:0000313" key="4">
    <source>
        <dbReference type="EMBL" id="CAK0877023.1"/>
    </source>
</evidence>
<name>A0ABN9VU12_9DINO</name>
<dbReference type="InterPro" id="IPR003439">
    <property type="entry name" value="ABC_transporter-like_ATP-bd"/>
</dbReference>
<comment type="caution">
    <text evidence="4">The sequence shown here is derived from an EMBL/GenBank/DDBJ whole genome shotgun (WGS) entry which is preliminary data.</text>
</comment>
<evidence type="ECO:0000313" key="5">
    <source>
        <dbReference type="Proteomes" id="UP001189429"/>
    </source>
</evidence>
<dbReference type="InterPro" id="IPR026082">
    <property type="entry name" value="ABCA"/>
</dbReference>
<dbReference type="SUPFAM" id="SSF52540">
    <property type="entry name" value="P-loop containing nucleoside triphosphate hydrolases"/>
    <property type="match status" value="1"/>
</dbReference>
<evidence type="ECO:0000259" key="3">
    <source>
        <dbReference type="PROSITE" id="PS50893"/>
    </source>
</evidence>
<evidence type="ECO:0000256" key="2">
    <source>
        <dbReference type="ARBA" id="ARBA00022840"/>
    </source>
</evidence>
<protein>
    <recommendedName>
        <fullName evidence="3">ABC transporter domain-containing protein</fullName>
    </recommendedName>
</protein>
<dbReference type="PANTHER" id="PTHR19229">
    <property type="entry name" value="ATP-BINDING CASSETTE TRANSPORTER SUBFAMILY A ABCA"/>
    <property type="match status" value="1"/>
</dbReference>
<dbReference type="Pfam" id="PF00005">
    <property type="entry name" value="ABC_tran"/>
    <property type="match status" value="1"/>
</dbReference>
<proteinExistence type="predicted"/>
<dbReference type="PROSITE" id="PS50893">
    <property type="entry name" value="ABC_TRANSPORTER_2"/>
    <property type="match status" value="1"/>
</dbReference>
<reference evidence="4" key="1">
    <citation type="submission" date="2023-10" db="EMBL/GenBank/DDBJ databases">
        <authorList>
            <person name="Chen Y."/>
            <person name="Shah S."/>
            <person name="Dougan E. K."/>
            <person name="Thang M."/>
            <person name="Chan C."/>
        </authorList>
    </citation>
    <scope>NUCLEOTIDE SEQUENCE [LARGE SCALE GENOMIC DNA]</scope>
</reference>
<dbReference type="PANTHER" id="PTHR19229:SF267">
    <property type="entry name" value="ABC TRANSPORTER A FAMILY MEMBER 1"/>
    <property type="match status" value="1"/>
</dbReference>
<sequence>MRDPRCPSSLQRVEDEDVCAERARVAGLDAASQVLVVDDIYKAYKGGVHAVRGITYAVGEGEVFGLLGVNGAGKTTTFKMLCGQIAPSAGRVLIRGRDVADDATGARKLIGYCPQFDALLDLMTTREHLELFAQVKGLEGPRMEAEVQQKLAMVDLASFEHSRACQLSGGNKRKLSFALAMIGEPEIVFLDEPSAGMDPVARHFMWDVIRSIAQRRPTSAVILTTHSMDEADSLCSRIAIQCSGQLRCLGSPQELKQRYGTGLELNVRLEAPRRADVELLCAEWKGALDTECPGAEAVQLVERRAAAAYMPPAHGSSAILLGALAEWCLLQERAMAVDAFLEERCGRGGRASRVEAAGGSLRYQLVGSCPGGGPMAYAELFSLLGEHQRALRLADFQLSQGTLEQTFNRLAAEQLERSELDSASLGAAECADFGQKQKPC</sequence>
<dbReference type="Gene3D" id="3.40.50.300">
    <property type="entry name" value="P-loop containing nucleotide triphosphate hydrolases"/>
    <property type="match status" value="1"/>
</dbReference>
<dbReference type="SMART" id="SM00382">
    <property type="entry name" value="AAA"/>
    <property type="match status" value="1"/>
</dbReference>
<keyword evidence="5" id="KW-1185">Reference proteome</keyword>
<keyword evidence="2" id="KW-0067">ATP-binding</keyword>
<dbReference type="CDD" id="cd03263">
    <property type="entry name" value="ABC_subfamily_A"/>
    <property type="match status" value="1"/>
</dbReference>
<feature type="domain" description="ABC transporter" evidence="3">
    <location>
        <begin position="35"/>
        <end position="268"/>
    </location>
</feature>
<dbReference type="InterPro" id="IPR027417">
    <property type="entry name" value="P-loop_NTPase"/>
</dbReference>
<gene>
    <name evidence="4" type="ORF">PCOR1329_LOCUS61194</name>
</gene>